<dbReference type="InterPro" id="IPR023299">
    <property type="entry name" value="ATPase_P-typ_cyto_dom_N"/>
</dbReference>
<evidence type="ECO:0000259" key="11">
    <source>
        <dbReference type="SMART" id="SM00831"/>
    </source>
</evidence>
<dbReference type="InterPro" id="IPR018303">
    <property type="entry name" value="ATPase_P-typ_P_site"/>
</dbReference>
<feature type="transmembrane region" description="Helical" evidence="10">
    <location>
        <begin position="112"/>
        <end position="132"/>
    </location>
</feature>
<dbReference type="InterPro" id="IPR004014">
    <property type="entry name" value="ATPase_P-typ_cation-transptr_N"/>
</dbReference>
<dbReference type="PROSITE" id="PS00154">
    <property type="entry name" value="ATPASE_E1_E2"/>
    <property type="match status" value="1"/>
</dbReference>
<evidence type="ECO:0000256" key="5">
    <source>
        <dbReference type="ARBA" id="ARBA00022837"/>
    </source>
</evidence>
<protein>
    <recommendedName>
        <fullName evidence="11">Cation-transporting P-type ATPase N-terminal domain-containing protein</fullName>
    </recommendedName>
</protein>
<dbReference type="InterPro" id="IPR006068">
    <property type="entry name" value="ATPase_P-typ_cation-transptr_C"/>
</dbReference>
<dbReference type="InterPro" id="IPR036412">
    <property type="entry name" value="HAD-like_sf"/>
</dbReference>
<dbReference type="FunFam" id="2.70.150.10:FF:000006">
    <property type="entry name" value="Calcium-transporting ATPase"/>
    <property type="match status" value="1"/>
</dbReference>
<dbReference type="PRINTS" id="PR00119">
    <property type="entry name" value="CATATPASE"/>
</dbReference>
<feature type="transmembrane region" description="Helical" evidence="10">
    <location>
        <begin position="269"/>
        <end position="291"/>
    </location>
</feature>
<dbReference type="PRINTS" id="PR00121">
    <property type="entry name" value="NAKATPASE"/>
</dbReference>
<keyword evidence="8 10" id="KW-1133">Transmembrane helix</keyword>
<accession>A0A2Z6M685</accession>
<dbReference type="Pfam" id="PF00690">
    <property type="entry name" value="Cation_ATPase_N"/>
    <property type="match status" value="1"/>
</dbReference>
<evidence type="ECO:0000256" key="6">
    <source>
        <dbReference type="ARBA" id="ARBA00022840"/>
    </source>
</evidence>
<evidence type="ECO:0000256" key="9">
    <source>
        <dbReference type="ARBA" id="ARBA00023136"/>
    </source>
</evidence>
<dbReference type="Proteomes" id="UP000242715">
    <property type="component" value="Unassembled WGS sequence"/>
</dbReference>
<dbReference type="OrthoDB" id="3352408at2759"/>
<feature type="domain" description="Cation-transporting P-type ATPase N-terminal" evidence="11">
    <location>
        <begin position="30"/>
        <end position="104"/>
    </location>
</feature>
<evidence type="ECO:0000256" key="3">
    <source>
        <dbReference type="ARBA" id="ARBA00022723"/>
    </source>
</evidence>
<dbReference type="SMART" id="SM00831">
    <property type="entry name" value="Cation_ATPase_N"/>
    <property type="match status" value="1"/>
</dbReference>
<dbReference type="SUPFAM" id="SSF81665">
    <property type="entry name" value="Calcium ATPase, transmembrane domain M"/>
    <property type="match status" value="1"/>
</dbReference>
<evidence type="ECO:0000313" key="12">
    <source>
        <dbReference type="EMBL" id="GAU27626.1"/>
    </source>
</evidence>
<dbReference type="InterPro" id="IPR059000">
    <property type="entry name" value="ATPase_P-type_domA"/>
</dbReference>
<feature type="transmembrane region" description="Helical" evidence="10">
    <location>
        <begin position="311"/>
        <end position="340"/>
    </location>
</feature>
<dbReference type="Pfam" id="PF00122">
    <property type="entry name" value="E1-E2_ATPase"/>
    <property type="match status" value="1"/>
</dbReference>
<dbReference type="PANTHER" id="PTHR24093">
    <property type="entry name" value="CATION TRANSPORTING ATPASE"/>
    <property type="match status" value="1"/>
</dbReference>
<dbReference type="GO" id="GO:0016887">
    <property type="term" value="F:ATP hydrolysis activity"/>
    <property type="evidence" value="ECO:0007669"/>
    <property type="project" value="InterPro"/>
</dbReference>
<dbReference type="Gene3D" id="3.40.1110.10">
    <property type="entry name" value="Calcium-transporting ATPase, cytoplasmic domain N"/>
    <property type="match status" value="1"/>
</dbReference>
<feature type="transmembrane region" description="Helical" evidence="10">
    <location>
        <begin position="764"/>
        <end position="782"/>
    </location>
</feature>
<dbReference type="InterPro" id="IPR023214">
    <property type="entry name" value="HAD_sf"/>
</dbReference>
<evidence type="ECO:0000256" key="2">
    <source>
        <dbReference type="ARBA" id="ARBA00022692"/>
    </source>
</evidence>
<feature type="transmembrane region" description="Helical" evidence="10">
    <location>
        <begin position="87"/>
        <end position="106"/>
    </location>
</feature>
<evidence type="ECO:0000256" key="7">
    <source>
        <dbReference type="ARBA" id="ARBA00022842"/>
    </source>
</evidence>
<keyword evidence="6" id="KW-0067">ATP-binding</keyword>
<dbReference type="InterPro" id="IPR023298">
    <property type="entry name" value="ATPase_P-typ_TM_dom_sf"/>
</dbReference>
<organism evidence="12 13">
    <name type="scientific">Trifolium subterraneum</name>
    <name type="common">Subterranean clover</name>
    <dbReference type="NCBI Taxonomy" id="3900"/>
    <lineage>
        <taxon>Eukaryota</taxon>
        <taxon>Viridiplantae</taxon>
        <taxon>Streptophyta</taxon>
        <taxon>Embryophyta</taxon>
        <taxon>Tracheophyta</taxon>
        <taxon>Spermatophyta</taxon>
        <taxon>Magnoliopsida</taxon>
        <taxon>eudicotyledons</taxon>
        <taxon>Gunneridae</taxon>
        <taxon>Pentapetalae</taxon>
        <taxon>rosids</taxon>
        <taxon>fabids</taxon>
        <taxon>Fabales</taxon>
        <taxon>Fabaceae</taxon>
        <taxon>Papilionoideae</taxon>
        <taxon>50 kb inversion clade</taxon>
        <taxon>NPAAA clade</taxon>
        <taxon>Hologalegina</taxon>
        <taxon>IRL clade</taxon>
        <taxon>Trifolieae</taxon>
        <taxon>Trifolium</taxon>
    </lineage>
</organism>
<keyword evidence="4" id="KW-0547">Nucleotide-binding</keyword>
<dbReference type="Gene3D" id="1.20.1110.10">
    <property type="entry name" value="Calcium-transporting ATPase, transmembrane domain"/>
    <property type="match status" value="2"/>
</dbReference>
<keyword evidence="13" id="KW-1185">Reference proteome</keyword>
<feature type="transmembrane region" description="Helical" evidence="10">
    <location>
        <begin position="726"/>
        <end position="752"/>
    </location>
</feature>
<keyword evidence="5" id="KW-0106">Calcium</keyword>
<keyword evidence="3" id="KW-0479">Metal-binding</keyword>
<dbReference type="NCBIfam" id="TIGR01494">
    <property type="entry name" value="ATPase_P-type"/>
    <property type="match status" value="2"/>
</dbReference>
<dbReference type="GO" id="GO:0005524">
    <property type="term" value="F:ATP binding"/>
    <property type="evidence" value="ECO:0007669"/>
    <property type="project" value="UniProtKB-KW"/>
</dbReference>
<evidence type="ECO:0000256" key="10">
    <source>
        <dbReference type="SAM" id="Phobius"/>
    </source>
</evidence>
<dbReference type="SUPFAM" id="SSF56784">
    <property type="entry name" value="HAD-like"/>
    <property type="match status" value="1"/>
</dbReference>
<sequence>MLSKETQEAGFGIEPDELASIIRSHDTKCLEQHEGVEGLAKAVRVSFKEGVNSSDIKHRQAIYGHNRHAEKPSRSFLMFVWDAMQDLTLNILILCSVVSIVVGILTEGFPKGMYDGVGIILCIILVVLVTSISDYKQSLQFKDLDKEKKNVSIHVTRDSRRQTVSIHDLVVGDIVHLAIGDIVPADGIFVSGFSLLIDESSLSGESEAVNVDQQKPFLLSGTTVQDGSAKMLVTSVGMRTEWGRLMETLNEGGDDETPLQVKLNGVATLIGKIGLGFALLTFLVLTGRFLLVKISENSITKWSLNDASKLLNFFATAVIIIVVAVPEGLPLAVTLSLAFAMKKLMNDKALVRHLSACETMGSAGCICTDKTGTLTTNQMVVDKIWICEQTKAIKSSNRGDSKFYNDKFKIVKVEPFNSTRKKMSVLVSFPDSNNITRAFCKGASEIVVKMCDKVVNSQGGSDGNNTIPEEKYTLIAIVGIKDPVRPGVKEAVKTCLDAGITVRMVTGDNINTAKAIARECGILTDGLAIEGPDFRNKTQQELERIIPKLQVMARSLPLDKHTLVTHLRKDFNEVVAVTGDGTNDAPALHEADIGFAMGIAGTEVAKENADVIVMDDNFTTIVNVTKWGRALALATEPPHDGLMKRPPIGRNAEFITGVMWRNIIGQSIYQTIVLLVLKFRGEQILKLNGPEATTILHTVIFNTFVFCQVFNEVNSRDMEKINVFQGLFSSWIFLMVIAGTVFFQVIIVEFLGTFAQTVPLSRDLWLTSVMIGAVSLVVAVVLKCIPVPVKNYVATHHDGYERLPTGPELA</sequence>
<proteinExistence type="predicted"/>
<dbReference type="FunFam" id="3.40.50.1000:FF:000011">
    <property type="entry name" value="Calcium-transporting ATPase"/>
    <property type="match status" value="1"/>
</dbReference>
<dbReference type="Gene3D" id="2.70.150.10">
    <property type="entry name" value="Calcium-transporting ATPase, cytoplasmic transduction domain A"/>
    <property type="match status" value="1"/>
</dbReference>
<keyword evidence="2 10" id="KW-0812">Transmembrane</keyword>
<dbReference type="EMBL" id="DF973359">
    <property type="protein sequence ID" value="GAU27626.1"/>
    <property type="molecule type" value="Genomic_DNA"/>
</dbReference>
<name>A0A2Z6M685_TRISU</name>
<dbReference type="PANTHER" id="PTHR24093:SF448">
    <property type="entry name" value="CALCIUM-TRANSPORTING ATPASE"/>
    <property type="match status" value="1"/>
</dbReference>
<dbReference type="AlphaFoldDB" id="A0A2Z6M685"/>
<dbReference type="GO" id="GO:0046872">
    <property type="term" value="F:metal ion binding"/>
    <property type="evidence" value="ECO:0007669"/>
    <property type="project" value="UniProtKB-KW"/>
</dbReference>
<evidence type="ECO:0000313" key="13">
    <source>
        <dbReference type="Proteomes" id="UP000242715"/>
    </source>
</evidence>
<dbReference type="Gene3D" id="3.40.50.1000">
    <property type="entry name" value="HAD superfamily/HAD-like"/>
    <property type="match status" value="1"/>
</dbReference>
<dbReference type="InterPro" id="IPR008250">
    <property type="entry name" value="ATPase_P-typ_transduc_dom_A_sf"/>
</dbReference>
<reference evidence="13" key="1">
    <citation type="journal article" date="2017" name="Front. Plant Sci.">
        <title>Climate Clever Clovers: New Paradigm to Reduce the Environmental Footprint of Ruminants by Breeding Low Methanogenic Forages Utilizing Haplotype Variation.</title>
        <authorList>
            <person name="Kaur P."/>
            <person name="Appels R."/>
            <person name="Bayer P.E."/>
            <person name="Keeble-Gagnere G."/>
            <person name="Wang J."/>
            <person name="Hirakawa H."/>
            <person name="Shirasawa K."/>
            <person name="Vercoe P."/>
            <person name="Stefanova K."/>
            <person name="Durmic Z."/>
            <person name="Nichols P."/>
            <person name="Revell C."/>
            <person name="Isobe S.N."/>
            <person name="Edwards D."/>
            <person name="Erskine W."/>
        </authorList>
    </citation>
    <scope>NUCLEOTIDE SEQUENCE [LARGE SCALE GENOMIC DNA]</scope>
    <source>
        <strain evidence="13">cv. Daliak</strain>
    </source>
</reference>
<dbReference type="Pfam" id="PF00702">
    <property type="entry name" value="Hydrolase"/>
    <property type="match status" value="1"/>
</dbReference>
<dbReference type="GO" id="GO:0005388">
    <property type="term" value="F:P-type calcium transporter activity"/>
    <property type="evidence" value="ECO:0007669"/>
    <property type="project" value="TreeGrafter"/>
</dbReference>
<dbReference type="GO" id="GO:0005886">
    <property type="term" value="C:plasma membrane"/>
    <property type="evidence" value="ECO:0007669"/>
    <property type="project" value="TreeGrafter"/>
</dbReference>
<keyword evidence="7" id="KW-0460">Magnesium</keyword>
<gene>
    <name evidence="12" type="ORF">TSUD_270150</name>
</gene>
<keyword evidence="9 10" id="KW-0472">Membrane</keyword>
<evidence type="ECO:0000256" key="4">
    <source>
        <dbReference type="ARBA" id="ARBA00022741"/>
    </source>
</evidence>
<dbReference type="SUPFAM" id="SSF81653">
    <property type="entry name" value="Calcium ATPase, transduction domain A"/>
    <property type="match status" value="1"/>
</dbReference>
<dbReference type="Pfam" id="PF00689">
    <property type="entry name" value="Cation_ATPase_C"/>
    <property type="match status" value="1"/>
</dbReference>
<dbReference type="InterPro" id="IPR001757">
    <property type="entry name" value="P_typ_ATPase"/>
</dbReference>
<evidence type="ECO:0000256" key="1">
    <source>
        <dbReference type="ARBA" id="ARBA00004141"/>
    </source>
</evidence>
<comment type="subcellular location">
    <subcellularLocation>
        <location evidence="1">Membrane</location>
        <topology evidence="1">Multi-pass membrane protein</topology>
    </subcellularLocation>
</comment>
<evidence type="ECO:0000256" key="8">
    <source>
        <dbReference type="ARBA" id="ARBA00022989"/>
    </source>
</evidence>